<accession>A0A1W2FJ25</accession>
<sequence length="154" mass="17138">MRKVLITGMSGTGKSTVLDVLAKRGHRVVDTDTDEWSEWVTLPDGSTDWVWRADAMKDLLDQPGNLFVAGCKSNQVDFYDKFDHIVLLSAPAEVLLARIAQRTDNPYGKKPDERAEILSYLAEVEPLLREGATVQIDASQPLQVVADRVEQLIS</sequence>
<dbReference type="OrthoDB" id="5019413at2"/>
<reference evidence="1 2" key="1">
    <citation type="submission" date="2017-04" db="EMBL/GenBank/DDBJ databases">
        <authorList>
            <person name="Afonso C.L."/>
            <person name="Miller P.J."/>
            <person name="Scott M.A."/>
            <person name="Spackman E."/>
            <person name="Goraichik I."/>
            <person name="Dimitrov K.M."/>
            <person name="Suarez D.L."/>
            <person name="Swayne D.E."/>
        </authorList>
    </citation>
    <scope>NUCLEOTIDE SEQUENCE [LARGE SCALE GENOMIC DNA]</scope>
    <source>
        <strain evidence="1 2">DSM 43828</strain>
    </source>
</reference>
<evidence type="ECO:0000313" key="1">
    <source>
        <dbReference type="EMBL" id="SMD21682.1"/>
    </source>
</evidence>
<dbReference type="GO" id="GO:0016301">
    <property type="term" value="F:kinase activity"/>
    <property type="evidence" value="ECO:0007669"/>
    <property type="project" value="UniProtKB-KW"/>
</dbReference>
<keyword evidence="1" id="KW-0808">Transferase</keyword>
<proteinExistence type="predicted"/>
<dbReference type="Proteomes" id="UP000192674">
    <property type="component" value="Unassembled WGS sequence"/>
</dbReference>
<protein>
    <submittedName>
        <fullName evidence="1">Shikimate kinase</fullName>
    </submittedName>
</protein>
<gene>
    <name evidence="1" type="ORF">SAMN05661093_06965</name>
</gene>
<dbReference type="RefSeq" id="WP_084430909.1">
    <property type="nucleotide sequence ID" value="NZ_FWXV01000007.1"/>
</dbReference>
<evidence type="ECO:0000313" key="2">
    <source>
        <dbReference type="Proteomes" id="UP000192674"/>
    </source>
</evidence>
<dbReference type="Pfam" id="PF13238">
    <property type="entry name" value="AAA_18"/>
    <property type="match status" value="1"/>
</dbReference>
<name>A0A1W2FJ25_KIBAR</name>
<keyword evidence="1" id="KW-0418">Kinase</keyword>
<organism evidence="1 2">
    <name type="scientific">Kibdelosporangium aridum</name>
    <dbReference type="NCBI Taxonomy" id="2030"/>
    <lineage>
        <taxon>Bacteria</taxon>
        <taxon>Bacillati</taxon>
        <taxon>Actinomycetota</taxon>
        <taxon>Actinomycetes</taxon>
        <taxon>Pseudonocardiales</taxon>
        <taxon>Pseudonocardiaceae</taxon>
        <taxon>Kibdelosporangium</taxon>
    </lineage>
</organism>
<dbReference type="EMBL" id="FWXV01000007">
    <property type="protein sequence ID" value="SMD21682.1"/>
    <property type="molecule type" value="Genomic_DNA"/>
</dbReference>
<dbReference type="AlphaFoldDB" id="A0A1W2FJ25"/>
<keyword evidence="2" id="KW-1185">Reference proteome</keyword>
<dbReference type="Gene3D" id="3.40.50.300">
    <property type="entry name" value="P-loop containing nucleotide triphosphate hydrolases"/>
    <property type="match status" value="1"/>
</dbReference>
<dbReference type="InterPro" id="IPR027417">
    <property type="entry name" value="P-loop_NTPase"/>
</dbReference>
<dbReference type="SUPFAM" id="SSF52540">
    <property type="entry name" value="P-loop containing nucleoside triphosphate hydrolases"/>
    <property type="match status" value="1"/>
</dbReference>